<feature type="transmembrane region" description="Helical" evidence="1">
    <location>
        <begin position="43"/>
        <end position="63"/>
    </location>
</feature>
<keyword evidence="1" id="KW-1133">Transmembrane helix</keyword>
<evidence type="ECO:0000256" key="1">
    <source>
        <dbReference type="SAM" id="Phobius"/>
    </source>
</evidence>
<sequence>MNNTNNTAKLPPTIRLIVALAAVPSLLLAVMIVISAFDQGITSIGVFEVLYSLVGVLALYIAITGKRLF</sequence>
<dbReference type="Proteomes" id="UP001501757">
    <property type="component" value="Unassembled WGS sequence"/>
</dbReference>
<keyword evidence="3" id="KW-1185">Reference proteome</keyword>
<comment type="caution">
    <text evidence="2">The sequence shown here is derived from an EMBL/GenBank/DDBJ whole genome shotgun (WGS) entry which is preliminary data.</text>
</comment>
<accession>A0ABN0WYI0</accession>
<gene>
    <name evidence="2" type="ORF">GCM10009092_13520</name>
</gene>
<evidence type="ECO:0000313" key="2">
    <source>
        <dbReference type="EMBL" id="GAA0350430.1"/>
    </source>
</evidence>
<dbReference type="EMBL" id="BAAAEI010000006">
    <property type="protein sequence ID" value="GAA0350430.1"/>
    <property type="molecule type" value="Genomic_DNA"/>
</dbReference>
<protein>
    <submittedName>
        <fullName evidence="2">Uncharacterized protein</fullName>
    </submittedName>
</protein>
<name>A0ABN0WYI0_9ALTE</name>
<keyword evidence="1" id="KW-0472">Membrane</keyword>
<organism evidence="2 3">
    <name type="scientific">Bowmanella denitrificans</name>
    <dbReference type="NCBI Taxonomy" id="366582"/>
    <lineage>
        <taxon>Bacteria</taxon>
        <taxon>Pseudomonadati</taxon>
        <taxon>Pseudomonadota</taxon>
        <taxon>Gammaproteobacteria</taxon>
        <taxon>Alteromonadales</taxon>
        <taxon>Alteromonadaceae</taxon>
        <taxon>Bowmanella</taxon>
    </lineage>
</organism>
<keyword evidence="1" id="KW-0812">Transmembrane</keyword>
<proteinExistence type="predicted"/>
<reference evidence="2 3" key="1">
    <citation type="journal article" date="2019" name="Int. J. Syst. Evol. Microbiol.">
        <title>The Global Catalogue of Microorganisms (GCM) 10K type strain sequencing project: providing services to taxonomists for standard genome sequencing and annotation.</title>
        <authorList>
            <consortium name="The Broad Institute Genomics Platform"/>
            <consortium name="The Broad Institute Genome Sequencing Center for Infectious Disease"/>
            <person name="Wu L."/>
            <person name="Ma J."/>
        </authorList>
    </citation>
    <scope>NUCLEOTIDE SEQUENCE [LARGE SCALE GENOMIC DNA]</scope>
    <source>
        <strain evidence="2 3">JCM 13378</strain>
    </source>
</reference>
<dbReference type="RefSeq" id="WP_343843296.1">
    <property type="nucleotide sequence ID" value="NZ_BAAAEI010000006.1"/>
</dbReference>
<feature type="transmembrane region" description="Helical" evidence="1">
    <location>
        <begin position="16"/>
        <end position="37"/>
    </location>
</feature>
<evidence type="ECO:0000313" key="3">
    <source>
        <dbReference type="Proteomes" id="UP001501757"/>
    </source>
</evidence>